<dbReference type="SUPFAM" id="SSF57903">
    <property type="entry name" value="FYVE/PHD zinc finger"/>
    <property type="match status" value="1"/>
</dbReference>
<keyword evidence="8" id="KW-0175">Coiled coil</keyword>
<evidence type="ECO:0000256" key="2">
    <source>
        <dbReference type="ARBA" id="ARBA00022737"/>
    </source>
</evidence>
<proteinExistence type="predicted"/>
<dbReference type="InterPro" id="IPR000306">
    <property type="entry name" value="Znf_FYVE"/>
</dbReference>
<keyword evidence="2" id="KW-0677">Repeat</keyword>
<dbReference type="PROSITE" id="PS50178">
    <property type="entry name" value="ZF_FYVE"/>
    <property type="match status" value="1"/>
</dbReference>
<feature type="domain" description="FYVE-type" evidence="10">
    <location>
        <begin position="1079"/>
        <end position="1139"/>
    </location>
</feature>
<name>A0A3M7RRP7_BRAPC</name>
<dbReference type="SUPFAM" id="SSF48403">
    <property type="entry name" value="Ankyrin repeat"/>
    <property type="match status" value="2"/>
</dbReference>
<evidence type="ECO:0000259" key="9">
    <source>
        <dbReference type="PROSITE" id="PS50097"/>
    </source>
</evidence>
<dbReference type="Gene3D" id="3.30.40.10">
    <property type="entry name" value="Zinc/RING finger domain, C3HC4 (zinc finger)"/>
    <property type="match status" value="1"/>
</dbReference>
<dbReference type="PROSITE" id="PS50097">
    <property type="entry name" value="BTB"/>
    <property type="match status" value="1"/>
</dbReference>
<sequence length="1145" mass="128883">MAEVEVIKLQKHLALLREEYVKLQNKYTELEKKYTLLSSISNQNPHFNPNESYISRLLKTISDLFDKDLYSDLKVILKNEKHLKAHKFVLDARSKNWNSHDLSTISELDLSDVNYDIAFSMVKWCYSDQIENSSKQDEDFFLETMKQANRFGLKELKLKCEDGLLTYVSMKNCIKFYEVAEQISANTLKAHCNELISNHWEDFTSDDFAYMPASLLFQMFKDKTKYPLHAAIKARREDVVFLYFIENDSILQLKLNEFDDKNDLPLDLALKTKQESIAKNLVKNRIDINKTDRQGLTLLHKAILRDDEYSALFLVENYISVNIQSLSDQRNALMYLADRPGLSNHMLTLVRKILNTHDIDVNLQDSRGNTALHIAVNSNNKPVFKEILFNNNLKPNLNIKNKDEQTVLWLSLVKSESCTDFDLVDSFPNMLIEKNCEIDTTDSNGDSLLHLCARKELEHAAIFLVNKKAKINLLNNDYESVLHVACEFGLMRLVDVLLEQNADPNVQSSKLTNLQTPMHKALLNHHENILHLFIRLKGTSKTGLIDSSLVPDFNIKDAGGQSVLSLCLWNNMLQLAKNLIEHGADVNLTDNDDIPLLHQAILRQCTEATLFLLDQKVDINAKSSVDNLTALQLAIKRHLPLVVENLCRRGANMSVLDTEGNSPLWNALDSGQEDIASILVNNKCDTTEWGVGPEACQQTLLHRAIDENNDAVAIFLIKSGCDINSPRRPGPNGETPEEAQDKMTPLHLSCTWGQEKIASCLLEHGCLINAQDYEGNTPLHLSILNHHSSLIELLLKQSNIDLKIKNSAGQSPFAAALMRKNNQATSLILRKEPLAAEQTDSKGRNFLHLAVLDGDIETVLALISVNVNVNSRINDIMAKTPLHLAVESGFEMIVRNLLLAGSNINDLTKNKKTALHLIAECSHQNLVQITNILIENRIDCNALDSGLNNALHIAVQNANLSVVKVLLSNTNVDVYAINSRGMSPLHYLGIYGKENSSGILDLFKEFVPDFSLDQKDSKGNTALLLAYQNGNGNLCRSLIRYGAAIGNYNEDGVSIFNYPVASKQLIFKLLDILNKESPWVEAEICLECRNKFSLTNRKHHCRHCGRVLCKKCSEKEVSILKFNCQKPVRVCDLCFDVLTAGAGNI</sequence>
<dbReference type="InterPro" id="IPR036770">
    <property type="entry name" value="Ankyrin_rpt-contain_sf"/>
</dbReference>
<keyword evidence="12" id="KW-1185">Reference proteome</keyword>
<dbReference type="InterPro" id="IPR049763">
    <property type="entry name" value="ANKFY1_BACK"/>
</dbReference>
<dbReference type="GO" id="GO:0008270">
    <property type="term" value="F:zinc ion binding"/>
    <property type="evidence" value="ECO:0007669"/>
    <property type="project" value="UniProtKB-KW"/>
</dbReference>
<dbReference type="SMART" id="SM00248">
    <property type="entry name" value="ANK"/>
    <property type="match status" value="20"/>
</dbReference>
<evidence type="ECO:0000313" key="11">
    <source>
        <dbReference type="EMBL" id="RNA26015.1"/>
    </source>
</evidence>
<keyword evidence="1" id="KW-0479">Metal-binding</keyword>
<dbReference type="Pfam" id="PF01363">
    <property type="entry name" value="FYVE"/>
    <property type="match status" value="1"/>
</dbReference>
<dbReference type="Pfam" id="PF12796">
    <property type="entry name" value="Ank_2"/>
    <property type="match status" value="4"/>
</dbReference>
<comment type="caution">
    <text evidence="11">The sequence shown here is derived from an EMBL/GenBank/DDBJ whole genome shotgun (WGS) entry which is preliminary data.</text>
</comment>
<dbReference type="Pfam" id="PF00651">
    <property type="entry name" value="BTB"/>
    <property type="match status" value="1"/>
</dbReference>
<dbReference type="InterPro" id="IPR002110">
    <property type="entry name" value="Ankyrin_rpt"/>
</dbReference>
<evidence type="ECO:0000256" key="8">
    <source>
        <dbReference type="SAM" id="Coils"/>
    </source>
</evidence>
<dbReference type="STRING" id="10195.A0A3M7RRP7"/>
<dbReference type="Gene3D" id="1.25.40.20">
    <property type="entry name" value="Ankyrin repeat-containing domain"/>
    <property type="match status" value="6"/>
</dbReference>
<dbReference type="OrthoDB" id="2306477at2759"/>
<keyword evidence="5 6" id="KW-0040">ANK repeat</keyword>
<dbReference type="InterPro" id="IPR017455">
    <property type="entry name" value="Znf_FYVE-rel"/>
</dbReference>
<keyword evidence="3 7" id="KW-0863">Zinc-finger</keyword>
<dbReference type="SMART" id="SM00225">
    <property type="entry name" value="BTB"/>
    <property type="match status" value="1"/>
</dbReference>
<evidence type="ECO:0000256" key="3">
    <source>
        <dbReference type="ARBA" id="ARBA00022771"/>
    </source>
</evidence>
<dbReference type="Pfam" id="PF00023">
    <property type="entry name" value="Ank"/>
    <property type="match status" value="1"/>
</dbReference>
<feature type="repeat" description="ANK" evidence="6">
    <location>
        <begin position="774"/>
        <end position="796"/>
    </location>
</feature>
<evidence type="ECO:0000313" key="12">
    <source>
        <dbReference type="Proteomes" id="UP000276133"/>
    </source>
</evidence>
<dbReference type="InterPro" id="IPR011011">
    <property type="entry name" value="Znf_FYVE_PHD"/>
</dbReference>
<dbReference type="CDD" id="cd18501">
    <property type="entry name" value="BACK_ANKFY1_Rank5"/>
    <property type="match status" value="1"/>
</dbReference>
<evidence type="ECO:0000256" key="7">
    <source>
        <dbReference type="PROSITE-ProRule" id="PRU00091"/>
    </source>
</evidence>
<dbReference type="InterPro" id="IPR000210">
    <property type="entry name" value="BTB/POZ_dom"/>
</dbReference>
<reference evidence="11 12" key="1">
    <citation type="journal article" date="2018" name="Sci. Rep.">
        <title>Genomic signatures of local adaptation to the degree of environmental predictability in rotifers.</title>
        <authorList>
            <person name="Franch-Gras L."/>
            <person name="Hahn C."/>
            <person name="Garcia-Roger E.M."/>
            <person name="Carmona M.J."/>
            <person name="Serra M."/>
            <person name="Gomez A."/>
        </authorList>
    </citation>
    <scope>NUCLEOTIDE SEQUENCE [LARGE SCALE GENOMIC DNA]</scope>
    <source>
        <strain evidence="11">HYR1</strain>
    </source>
</reference>
<evidence type="ECO:0000259" key="10">
    <source>
        <dbReference type="PROSITE" id="PS50178"/>
    </source>
</evidence>
<protein>
    <submittedName>
        <fullName evidence="11">Rabankyrin-5 isoform X2</fullName>
    </submittedName>
</protein>
<dbReference type="PROSITE" id="PS50297">
    <property type="entry name" value="ANK_REP_REGION"/>
    <property type="match status" value="5"/>
</dbReference>
<dbReference type="SUPFAM" id="SSF54695">
    <property type="entry name" value="POZ domain"/>
    <property type="match status" value="1"/>
</dbReference>
<evidence type="ECO:0000256" key="1">
    <source>
        <dbReference type="ARBA" id="ARBA00022723"/>
    </source>
</evidence>
<feature type="repeat" description="ANK" evidence="6">
    <location>
        <begin position="877"/>
        <end position="909"/>
    </location>
</feature>
<accession>A0A3M7RRP7</accession>
<evidence type="ECO:0000256" key="5">
    <source>
        <dbReference type="ARBA" id="ARBA00023043"/>
    </source>
</evidence>
<dbReference type="Gene3D" id="3.30.710.10">
    <property type="entry name" value="Potassium Channel Kv1.1, Chain A"/>
    <property type="match status" value="1"/>
</dbReference>
<feature type="domain" description="BTB" evidence="9">
    <location>
        <begin position="71"/>
        <end position="134"/>
    </location>
</feature>
<dbReference type="InterPro" id="IPR051165">
    <property type="entry name" value="Multifunctional_ANK_Repeat"/>
</dbReference>
<dbReference type="EMBL" id="REGN01002810">
    <property type="protein sequence ID" value="RNA26015.1"/>
    <property type="molecule type" value="Genomic_DNA"/>
</dbReference>
<evidence type="ECO:0000256" key="6">
    <source>
        <dbReference type="PROSITE-ProRule" id="PRU00023"/>
    </source>
</evidence>
<evidence type="ECO:0000256" key="4">
    <source>
        <dbReference type="ARBA" id="ARBA00022833"/>
    </source>
</evidence>
<dbReference type="InterPro" id="IPR049764">
    <property type="entry name" value="ANFY1_FYVE"/>
</dbReference>
<dbReference type="Proteomes" id="UP000276133">
    <property type="component" value="Unassembled WGS sequence"/>
</dbReference>
<dbReference type="PANTHER" id="PTHR24123:SF33">
    <property type="entry name" value="PROTEIN HOS4"/>
    <property type="match status" value="1"/>
</dbReference>
<dbReference type="InterPro" id="IPR013083">
    <property type="entry name" value="Znf_RING/FYVE/PHD"/>
</dbReference>
<feature type="repeat" description="ANK" evidence="6">
    <location>
        <begin position="741"/>
        <end position="773"/>
    </location>
</feature>
<dbReference type="PANTHER" id="PTHR24123">
    <property type="entry name" value="ANKYRIN REPEAT-CONTAINING"/>
    <property type="match status" value="1"/>
</dbReference>
<gene>
    <name evidence="11" type="ORF">BpHYR1_006698</name>
</gene>
<feature type="repeat" description="ANK" evidence="6">
    <location>
        <begin position="477"/>
        <end position="509"/>
    </location>
</feature>
<feature type="repeat" description="ANK" evidence="6">
    <location>
        <begin position="1018"/>
        <end position="1050"/>
    </location>
</feature>
<dbReference type="PROSITE" id="PS50088">
    <property type="entry name" value="ANK_REPEAT"/>
    <property type="match status" value="7"/>
</dbReference>
<dbReference type="InterPro" id="IPR011333">
    <property type="entry name" value="SKP1/BTB/POZ_sf"/>
</dbReference>
<feature type="repeat" description="ANK" evidence="6">
    <location>
        <begin position="842"/>
        <end position="874"/>
    </location>
</feature>
<feature type="repeat" description="ANK" evidence="6">
    <location>
        <begin position="559"/>
        <end position="591"/>
    </location>
</feature>
<feature type="coiled-coil region" evidence="8">
    <location>
        <begin position="6"/>
        <end position="33"/>
    </location>
</feature>
<organism evidence="11 12">
    <name type="scientific">Brachionus plicatilis</name>
    <name type="common">Marine rotifer</name>
    <name type="synonym">Brachionus muelleri</name>
    <dbReference type="NCBI Taxonomy" id="10195"/>
    <lineage>
        <taxon>Eukaryota</taxon>
        <taxon>Metazoa</taxon>
        <taxon>Spiralia</taxon>
        <taxon>Gnathifera</taxon>
        <taxon>Rotifera</taxon>
        <taxon>Eurotatoria</taxon>
        <taxon>Monogononta</taxon>
        <taxon>Pseudotrocha</taxon>
        <taxon>Ploima</taxon>
        <taxon>Brachionidae</taxon>
        <taxon>Brachionus</taxon>
    </lineage>
</organism>
<keyword evidence="4" id="KW-0862">Zinc</keyword>
<dbReference type="SMART" id="SM00064">
    <property type="entry name" value="FYVE"/>
    <property type="match status" value="1"/>
</dbReference>
<dbReference type="AlphaFoldDB" id="A0A3M7RRP7"/>
<dbReference type="PRINTS" id="PR01415">
    <property type="entry name" value="ANKYRIN"/>
</dbReference>
<dbReference type="CDD" id="cd15728">
    <property type="entry name" value="FYVE_ANFY1"/>
    <property type="match status" value="1"/>
</dbReference>